<evidence type="ECO:0000256" key="4">
    <source>
        <dbReference type="ARBA" id="ARBA00023163"/>
    </source>
</evidence>
<organism evidence="8 9">
    <name type="scientific">Anisodus tanguticus</name>
    <dbReference type="NCBI Taxonomy" id="243964"/>
    <lineage>
        <taxon>Eukaryota</taxon>
        <taxon>Viridiplantae</taxon>
        <taxon>Streptophyta</taxon>
        <taxon>Embryophyta</taxon>
        <taxon>Tracheophyta</taxon>
        <taxon>Spermatophyta</taxon>
        <taxon>Magnoliopsida</taxon>
        <taxon>eudicotyledons</taxon>
        <taxon>Gunneridae</taxon>
        <taxon>Pentapetalae</taxon>
        <taxon>asterids</taxon>
        <taxon>lamiids</taxon>
        <taxon>Solanales</taxon>
        <taxon>Solanaceae</taxon>
        <taxon>Solanoideae</taxon>
        <taxon>Hyoscyameae</taxon>
        <taxon>Anisodus</taxon>
    </lineage>
</organism>
<name>A0AAE1SRK6_9SOLA</name>
<keyword evidence="9" id="KW-1185">Reference proteome</keyword>
<feature type="domain" description="TF-B3" evidence="7">
    <location>
        <begin position="96"/>
        <end position="201"/>
    </location>
</feature>
<dbReference type="AlphaFoldDB" id="A0AAE1SRK6"/>
<evidence type="ECO:0000256" key="3">
    <source>
        <dbReference type="ARBA" id="ARBA00023125"/>
    </source>
</evidence>
<evidence type="ECO:0000256" key="5">
    <source>
        <dbReference type="ARBA" id="ARBA00023242"/>
    </source>
</evidence>
<sequence>MEEQEVDEMDFPHDPNVAVIEILRETDDIGWVRYRDEHKLEYGDFISFYKKKEYQNGIGDTYVIYSWKLPKIDESEDVESDATLQDPIEPIEIPVFVKNISVRDLYGNPKGLRLTKKEVEENLLDLTLPQVGGEIILPLHDPIGKKSFTVQLVNAEQDEYYIGGRGWEEYVAEHKLLIFDTVFIHKVILDPSAEVQLVNISYHYEITYLLRSQKKPKQLGKTTENSSTPAASTTTTAVNNSSAPDSTTTASTSGENNSKGNDLQTNIELHCAEPEYDSDDAYWL</sequence>
<comment type="subcellular location">
    <subcellularLocation>
        <location evidence="1">Nucleus</location>
    </subcellularLocation>
</comment>
<reference evidence="8" key="1">
    <citation type="submission" date="2023-12" db="EMBL/GenBank/DDBJ databases">
        <title>Genome assembly of Anisodus tanguticus.</title>
        <authorList>
            <person name="Wang Y.-J."/>
        </authorList>
    </citation>
    <scope>NUCLEOTIDE SEQUENCE</scope>
    <source>
        <strain evidence="8">KB-2021</strain>
        <tissue evidence="8">Leaf</tissue>
    </source>
</reference>
<dbReference type="InterPro" id="IPR015300">
    <property type="entry name" value="DNA-bd_pseudobarrel_sf"/>
</dbReference>
<keyword evidence="5" id="KW-0539">Nucleus</keyword>
<dbReference type="SUPFAM" id="SSF101936">
    <property type="entry name" value="DNA-binding pseudobarrel domain"/>
    <property type="match status" value="1"/>
</dbReference>
<keyword evidence="3" id="KW-0238">DNA-binding</keyword>
<accession>A0AAE1SRK6</accession>
<dbReference type="GO" id="GO:0003677">
    <property type="term" value="F:DNA binding"/>
    <property type="evidence" value="ECO:0007669"/>
    <property type="project" value="UniProtKB-KW"/>
</dbReference>
<evidence type="ECO:0000256" key="2">
    <source>
        <dbReference type="ARBA" id="ARBA00023015"/>
    </source>
</evidence>
<protein>
    <recommendedName>
        <fullName evidence="7">TF-B3 domain-containing protein</fullName>
    </recommendedName>
</protein>
<proteinExistence type="predicted"/>
<dbReference type="EMBL" id="JAVYJV010000003">
    <property type="protein sequence ID" value="KAK4374787.1"/>
    <property type="molecule type" value="Genomic_DNA"/>
</dbReference>
<dbReference type="InterPro" id="IPR003340">
    <property type="entry name" value="B3_DNA-bd"/>
</dbReference>
<dbReference type="Proteomes" id="UP001291623">
    <property type="component" value="Unassembled WGS sequence"/>
</dbReference>
<evidence type="ECO:0000313" key="9">
    <source>
        <dbReference type="Proteomes" id="UP001291623"/>
    </source>
</evidence>
<feature type="compositionally biased region" description="Low complexity" evidence="6">
    <location>
        <begin position="222"/>
        <end position="253"/>
    </location>
</feature>
<gene>
    <name evidence="8" type="ORF">RND71_005464</name>
</gene>
<comment type="caution">
    <text evidence="8">The sequence shown here is derived from an EMBL/GenBank/DDBJ whole genome shotgun (WGS) entry which is preliminary data.</text>
</comment>
<feature type="region of interest" description="Disordered" evidence="6">
    <location>
        <begin position="217"/>
        <end position="262"/>
    </location>
</feature>
<evidence type="ECO:0000259" key="7">
    <source>
        <dbReference type="SMART" id="SM01019"/>
    </source>
</evidence>
<evidence type="ECO:0000256" key="6">
    <source>
        <dbReference type="SAM" id="MobiDB-lite"/>
    </source>
</evidence>
<dbReference type="GO" id="GO:0005634">
    <property type="term" value="C:nucleus"/>
    <property type="evidence" value="ECO:0007669"/>
    <property type="project" value="UniProtKB-SubCell"/>
</dbReference>
<evidence type="ECO:0000256" key="1">
    <source>
        <dbReference type="ARBA" id="ARBA00004123"/>
    </source>
</evidence>
<keyword evidence="4" id="KW-0804">Transcription</keyword>
<keyword evidence="2" id="KW-0805">Transcription regulation</keyword>
<dbReference type="SMART" id="SM01019">
    <property type="entry name" value="B3"/>
    <property type="match status" value="1"/>
</dbReference>
<evidence type="ECO:0000313" key="8">
    <source>
        <dbReference type="EMBL" id="KAK4374787.1"/>
    </source>
</evidence>